<dbReference type="Gene3D" id="1.20.5.110">
    <property type="match status" value="1"/>
</dbReference>
<feature type="transmembrane region" description="Helical" evidence="1">
    <location>
        <begin position="6"/>
        <end position="22"/>
    </location>
</feature>
<protein>
    <recommendedName>
        <fullName evidence="1">Endoplasmic reticulum transmembrane protein</fullName>
    </recommendedName>
</protein>
<dbReference type="GO" id="GO:0070973">
    <property type="term" value="P:protein localization to endoplasmic reticulum exit site"/>
    <property type="evidence" value="ECO:0007669"/>
    <property type="project" value="UniProtKB-UniRule"/>
</dbReference>
<dbReference type="AlphaFoldDB" id="A0AA36A3N6"/>
<proteinExistence type="inferred from homology"/>
<keyword evidence="1" id="KW-0813">Transport</keyword>
<keyword evidence="1" id="KW-0812">Transmembrane</keyword>
<dbReference type="Proteomes" id="UP001177003">
    <property type="component" value="Chromosome 9"/>
</dbReference>
<dbReference type="InterPro" id="IPR008417">
    <property type="entry name" value="BAP29/BAP31"/>
</dbReference>
<feature type="transmembrane region" description="Helical" evidence="1">
    <location>
        <begin position="43"/>
        <end position="61"/>
    </location>
</feature>
<keyword evidence="1" id="KW-0653">Protein transport</keyword>
<dbReference type="PANTHER" id="PTHR12701:SF56">
    <property type="entry name" value="ENDOPLASMIC RETICULUM TRANSMEMBRANE PROTEIN"/>
    <property type="match status" value="1"/>
</dbReference>
<evidence type="ECO:0000313" key="4">
    <source>
        <dbReference type="Proteomes" id="UP001177003"/>
    </source>
</evidence>
<evidence type="ECO:0000256" key="1">
    <source>
        <dbReference type="RuleBase" id="RU367026"/>
    </source>
</evidence>
<dbReference type="GO" id="GO:0006886">
    <property type="term" value="P:intracellular protein transport"/>
    <property type="evidence" value="ECO:0007669"/>
    <property type="project" value="UniProtKB-UniRule"/>
</dbReference>
<dbReference type="PANTHER" id="PTHR12701">
    <property type="entry name" value="BCR-ASSOCIATED PROTEIN, BAP"/>
    <property type="match status" value="1"/>
</dbReference>
<keyword evidence="1" id="KW-1133">Transmembrane helix</keyword>
<comment type="subcellular location">
    <subcellularLocation>
        <location evidence="1">Endoplasmic reticulum membrane</location>
        <topology evidence="1">Multi-pass membrane protein</topology>
    </subcellularLocation>
</comment>
<keyword evidence="1" id="KW-0256">Endoplasmic reticulum</keyword>
<dbReference type="GO" id="GO:0005789">
    <property type="term" value="C:endoplasmic reticulum membrane"/>
    <property type="evidence" value="ECO:0007669"/>
    <property type="project" value="UniProtKB-SubCell"/>
</dbReference>
<dbReference type="EMBL" id="OX465085">
    <property type="protein sequence ID" value="CAI9304019.1"/>
    <property type="molecule type" value="Genomic_DNA"/>
</dbReference>
<keyword evidence="1" id="KW-0931">ER-Golgi transport</keyword>
<gene>
    <name evidence="3" type="ORF">LSALG_LOCUS42427</name>
</gene>
<comment type="function">
    <text evidence="1">May play a role in anterograde transport of membrane proteins from the endoplasmic reticulum to the Golgi.</text>
</comment>
<organism evidence="3 4">
    <name type="scientific">Lactuca saligna</name>
    <name type="common">Willowleaf lettuce</name>
    <dbReference type="NCBI Taxonomy" id="75948"/>
    <lineage>
        <taxon>Eukaryota</taxon>
        <taxon>Viridiplantae</taxon>
        <taxon>Streptophyta</taxon>
        <taxon>Embryophyta</taxon>
        <taxon>Tracheophyta</taxon>
        <taxon>Spermatophyta</taxon>
        <taxon>Magnoliopsida</taxon>
        <taxon>eudicotyledons</taxon>
        <taxon>Gunneridae</taxon>
        <taxon>Pentapetalae</taxon>
        <taxon>asterids</taxon>
        <taxon>campanulids</taxon>
        <taxon>Asterales</taxon>
        <taxon>Asteraceae</taxon>
        <taxon>Cichorioideae</taxon>
        <taxon>Cichorieae</taxon>
        <taxon>Lactucinae</taxon>
        <taxon>Lactuca</taxon>
    </lineage>
</organism>
<accession>A0AA36A3N6</accession>
<name>A0AA36A3N6_LACSI</name>
<dbReference type="GO" id="GO:0006888">
    <property type="term" value="P:endoplasmic reticulum to Golgi vesicle-mediated transport"/>
    <property type="evidence" value="ECO:0007669"/>
    <property type="project" value="UniProtKB-UniRule"/>
</dbReference>
<evidence type="ECO:0000313" key="3">
    <source>
        <dbReference type="EMBL" id="CAI9304019.1"/>
    </source>
</evidence>
<evidence type="ECO:0000256" key="2">
    <source>
        <dbReference type="SAM" id="MobiDB-lite"/>
    </source>
</evidence>
<keyword evidence="4" id="KW-1185">Reference proteome</keyword>
<comment type="similarity">
    <text evidence="1">Belongs to the BCAP29/BCAP31 family.</text>
</comment>
<keyword evidence="1" id="KW-0472">Membrane</keyword>
<feature type="transmembrane region" description="Helical" evidence="1">
    <location>
        <begin position="81"/>
        <end position="102"/>
    </location>
</feature>
<feature type="region of interest" description="Disordered" evidence="2">
    <location>
        <begin position="150"/>
        <end position="187"/>
    </location>
</feature>
<sequence>MISVLYTLLFVEMTTILLLLFKTPLRELLIAGLDHLKRGRAPLIVKSVGATVFTIMIYEIYNISDTRSRPMDTVGPTDQIILAYQMLEASLIGVSIFLLLIIDRIHYYIRELRTLRNTLEAGKKQDGSKNNGATEVKALNEEIHKLKTKITKLESESGKKGNEIKSTESDSGVPRNQSEGSGGKKDI</sequence>
<feature type="compositionally biased region" description="Basic and acidic residues" evidence="2">
    <location>
        <begin position="150"/>
        <end position="168"/>
    </location>
</feature>
<reference evidence="3" key="1">
    <citation type="submission" date="2023-04" db="EMBL/GenBank/DDBJ databases">
        <authorList>
            <person name="Vijverberg K."/>
            <person name="Xiong W."/>
            <person name="Schranz E."/>
        </authorList>
    </citation>
    <scope>NUCLEOTIDE SEQUENCE</scope>
</reference>